<evidence type="ECO:0000313" key="4">
    <source>
        <dbReference type="Proteomes" id="UP000296706"/>
    </source>
</evidence>
<dbReference type="AlphaFoldDB" id="A0A4D6HBK7"/>
<feature type="region of interest" description="Disordered" evidence="1">
    <location>
        <begin position="22"/>
        <end position="42"/>
    </location>
</feature>
<sequence>MRRTHLAFDRFFEVVSETDDAQAAQMTLDPGQSTGGPDNFHADSDQWLFVHSGSGWAVVDGDEYSLETGDLLCIEAGERHEIGADDGSSLETVNLYVPPRTDR</sequence>
<reference evidence="3 4" key="1">
    <citation type="journal article" date="2019" name="Nat. Commun.">
        <title>A new type of DNA phosphorothioation-based antiviral system in archaea.</title>
        <authorList>
            <person name="Xiong L."/>
            <person name="Liu S."/>
            <person name="Chen S."/>
            <person name="Xiao Y."/>
            <person name="Zhu B."/>
            <person name="Gao Y."/>
            <person name="Zhang Y."/>
            <person name="Chen B."/>
            <person name="Luo J."/>
            <person name="Deng Z."/>
            <person name="Chen X."/>
            <person name="Wang L."/>
            <person name="Chen S."/>
        </authorList>
    </citation>
    <scope>NUCLEOTIDE SEQUENCE [LARGE SCALE GENOMIC DNA]</scope>
    <source>
        <strain evidence="3 4">CBA1105</strain>
    </source>
</reference>
<evidence type="ECO:0000313" key="3">
    <source>
        <dbReference type="EMBL" id="QCC51383.1"/>
    </source>
</evidence>
<dbReference type="Gene3D" id="2.60.120.10">
    <property type="entry name" value="Jelly Rolls"/>
    <property type="match status" value="1"/>
</dbReference>
<evidence type="ECO:0000259" key="2">
    <source>
        <dbReference type="Pfam" id="PF07883"/>
    </source>
</evidence>
<dbReference type="PANTHER" id="PTHR43346:SF1">
    <property type="entry name" value="QUERCETIN 2,3-DIOXYGENASE-RELATED"/>
    <property type="match status" value="1"/>
</dbReference>
<dbReference type="KEGG" id="hsn:DV733_09060"/>
<dbReference type="RefSeq" id="WP_049995007.1">
    <property type="nucleotide sequence ID" value="NZ_CP031310.1"/>
</dbReference>
<dbReference type="InterPro" id="IPR011051">
    <property type="entry name" value="RmlC_Cupin_sf"/>
</dbReference>
<organism evidence="3 4">
    <name type="scientific">Halapricum salinum</name>
    <dbReference type="NCBI Taxonomy" id="1457250"/>
    <lineage>
        <taxon>Archaea</taxon>
        <taxon>Methanobacteriati</taxon>
        <taxon>Methanobacteriota</taxon>
        <taxon>Stenosarchaea group</taxon>
        <taxon>Halobacteria</taxon>
        <taxon>Halobacteriales</taxon>
        <taxon>Haloarculaceae</taxon>
        <taxon>Halapricum</taxon>
    </lineage>
</organism>
<dbReference type="Proteomes" id="UP000296706">
    <property type="component" value="Chromosome"/>
</dbReference>
<protein>
    <submittedName>
        <fullName evidence="3">Cupin domain-containing protein</fullName>
    </submittedName>
</protein>
<dbReference type="InterPro" id="IPR013096">
    <property type="entry name" value="Cupin_2"/>
</dbReference>
<proteinExistence type="predicted"/>
<dbReference type="PANTHER" id="PTHR43346">
    <property type="entry name" value="LIGAND BINDING DOMAIN PROTEIN, PUTATIVE (AFU_ORTHOLOGUE AFUA_6G14370)-RELATED"/>
    <property type="match status" value="1"/>
</dbReference>
<dbReference type="SUPFAM" id="SSF51182">
    <property type="entry name" value="RmlC-like cupins"/>
    <property type="match status" value="1"/>
</dbReference>
<dbReference type="InterPro" id="IPR014710">
    <property type="entry name" value="RmlC-like_jellyroll"/>
</dbReference>
<feature type="domain" description="Cupin type-2" evidence="2">
    <location>
        <begin position="26"/>
        <end position="91"/>
    </location>
</feature>
<name>A0A4D6HBK7_9EURY</name>
<dbReference type="STRING" id="1457250.GCA_000755225_01090"/>
<evidence type="ECO:0000256" key="1">
    <source>
        <dbReference type="SAM" id="MobiDB-lite"/>
    </source>
</evidence>
<gene>
    <name evidence="3" type="ORF">DV733_09060</name>
</gene>
<dbReference type="EMBL" id="CP031310">
    <property type="protein sequence ID" value="QCC51383.1"/>
    <property type="molecule type" value="Genomic_DNA"/>
</dbReference>
<accession>A0A4D6HBK7</accession>
<dbReference type="Pfam" id="PF07883">
    <property type="entry name" value="Cupin_2"/>
    <property type="match status" value="1"/>
</dbReference>
<dbReference type="OrthoDB" id="199885at2157"/>
<dbReference type="GeneID" id="39848009"/>
<keyword evidence="4" id="KW-1185">Reference proteome</keyword>
<dbReference type="InterPro" id="IPR052538">
    <property type="entry name" value="Flavonoid_dioxygenase-like"/>
</dbReference>